<gene>
    <name evidence="2" type="ORF">B0H94_110106</name>
</gene>
<name>A0A2P8HBM9_9BACI</name>
<keyword evidence="3" id="KW-1185">Reference proteome</keyword>
<evidence type="ECO:0008006" key="4">
    <source>
        <dbReference type="Google" id="ProtNLM"/>
    </source>
</evidence>
<keyword evidence="1" id="KW-0472">Membrane</keyword>
<organism evidence="2 3">
    <name type="scientific">Salsuginibacillus halophilus</name>
    <dbReference type="NCBI Taxonomy" id="517424"/>
    <lineage>
        <taxon>Bacteria</taxon>
        <taxon>Bacillati</taxon>
        <taxon>Bacillota</taxon>
        <taxon>Bacilli</taxon>
        <taxon>Bacillales</taxon>
        <taxon>Bacillaceae</taxon>
        <taxon>Salsuginibacillus</taxon>
    </lineage>
</organism>
<evidence type="ECO:0000313" key="3">
    <source>
        <dbReference type="Proteomes" id="UP000242310"/>
    </source>
</evidence>
<accession>A0A2P8HBM9</accession>
<evidence type="ECO:0000313" key="2">
    <source>
        <dbReference type="EMBL" id="PSL43630.1"/>
    </source>
</evidence>
<dbReference type="EMBL" id="PYAV01000010">
    <property type="protein sequence ID" value="PSL43630.1"/>
    <property type="molecule type" value="Genomic_DNA"/>
</dbReference>
<keyword evidence="1" id="KW-0812">Transmembrane</keyword>
<evidence type="ECO:0000256" key="1">
    <source>
        <dbReference type="SAM" id="Phobius"/>
    </source>
</evidence>
<dbReference type="AlphaFoldDB" id="A0A2P8HBM9"/>
<protein>
    <recommendedName>
        <fullName evidence="4">DUF2953 family protein</fullName>
    </recommendedName>
</protein>
<dbReference type="Proteomes" id="UP000242310">
    <property type="component" value="Unassembled WGS sequence"/>
</dbReference>
<comment type="caution">
    <text evidence="2">The sequence shown here is derived from an EMBL/GenBank/DDBJ whole genome shotgun (WGS) entry which is preliminary data.</text>
</comment>
<reference evidence="2 3" key="1">
    <citation type="submission" date="2018-03" db="EMBL/GenBank/DDBJ databases">
        <title>Genomic Encyclopedia of Type Strains, Phase III (KMG-III): the genomes of soil and plant-associated and newly described type strains.</title>
        <authorList>
            <person name="Whitman W."/>
        </authorList>
    </citation>
    <scope>NUCLEOTIDE SEQUENCE [LARGE SCALE GENOMIC DNA]</scope>
    <source>
        <strain evidence="2 3">CGMCC 1.07653</strain>
    </source>
</reference>
<feature type="transmembrane region" description="Helical" evidence="1">
    <location>
        <begin position="6"/>
        <end position="25"/>
    </location>
</feature>
<proteinExistence type="predicted"/>
<dbReference type="Pfam" id="PF11167">
    <property type="entry name" value="DUF2953"/>
    <property type="match status" value="1"/>
</dbReference>
<dbReference type="InterPro" id="IPR021338">
    <property type="entry name" value="DUF2953"/>
</dbReference>
<sequence>MGGWTITGAIFLLLIICICAVKVHISIRYKHDKGNDRLQIKFWLFHGWPRYSIDVPVIQTDPDRRGVVFREEKQGTGNMQSEEIKDETLPEAMMQAEMLKAYVEHVQKLHRMILRCLKRIRVYHFSWESAVGVKDAALTAQFTGGLWAVKAYAAGLLSSLTTWQTTPELSVHPKYQQFVSKTDVSCMLSYRIGHAIPVVLYVLRHALEFLRAYKQSKRVKRDKKEDNDE</sequence>
<keyword evidence="1" id="KW-1133">Transmembrane helix</keyword>
<dbReference type="RefSeq" id="WP_181315369.1">
    <property type="nucleotide sequence ID" value="NZ_PYAV01000010.1"/>
</dbReference>